<sequence length="261" mass="28806">MLNVALKHAVIGLEASFMPIVAKNLLNIEDIDVGLMVIAIIKVAISDVIQGVGVPLTLLTLCNLHEALLNAATSEKLELRQDQVEICSTHNQNGYWKEQFRCGFSYILESFIDAQINSLLDVHLDSHLISLDLHCNNISVIKNFYELKHLKHLDLSSNIIAKMRGLGGLTSIKTVNLACNELQVVEGLENLGNLAKLDLSFNNIRSISGLRKLHGPSFTLCNLYLQGNQLAPYIVRFILLSGCLSLKELTLSQYGEANPVC</sequence>
<proteinExistence type="predicted"/>
<dbReference type="PANTHER" id="PTHR45973:SF35">
    <property type="entry name" value="LEUCINE-RICH REPEAT-CONTAINING PROTEIN 43"/>
    <property type="match status" value="1"/>
</dbReference>
<dbReference type="InterPro" id="IPR032675">
    <property type="entry name" value="LRR_dom_sf"/>
</dbReference>
<protein>
    <submittedName>
        <fullName evidence="3">Leucine-rich repeat and coiled-coil domain-containing protein 1</fullName>
    </submittedName>
</protein>
<dbReference type="SUPFAM" id="SSF52058">
    <property type="entry name" value="L domain-like"/>
    <property type="match status" value="1"/>
</dbReference>
<dbReference type="PANTHER" id="PTHR45973">
    <property type="entry name" value="PROTEIN PHOSPHATASE 1 REGULATORY SUBUNIT SDS22-RELATED"/>
    <property type="match status" value="1"/>
</dbReference>
<keyword evidence="1" id="KW-0433">Leucine-rich repeat</keyword>
<reference evidence="3" key="2">
    <citation type="journal article" date="2023" name="Science">
        <title>Genomic signatures of disease resistance in endangered staghorn corals.</title>
        <authorList>
            <person name="Vollmer S.V."/>
            <person name="Selwyn J.D."/>
            <person name="Despard B.A."/>
            <person name="Roesel C.L."/>
        </authorList>
    </citation>
    <scope>NUCLEOTIDE SEQUENCE</scope>
    <source>
        <strain evidence="3">K2</strain>
    </source>
</reference>
<comment type="caution">
    <text evidence="3">The sequence shown here is derived from an EMBL/GenBank/DDBJ whole genome shotgun (WGS) entry which is preliminary data.</text>
</comment>
<name>A0AAD9R4X1_ACRCE</name>
<evidence type="ECO:0000256" key="2">
    <source>
        <dbReference type="ARBA" id="ARBA00022737"/>
    </source>
</evidence>
<dbReference type="EMBL" id="JARQWQ010000003">
    <property type="protein sequence ID" value="KAK2572918.1"/>
    <property type="molecule type" value="Genomic_DNA"/>
</dbReference>
<dbReference type="Pfam" id="PF12799">
    <property type="entry name" value="LRR_4"/>
    <property type="match status" value="1"/>
</dbReference>
<organism evidence="3 4">
    <name type="scientific">Acropora cervicornis</name>
    <name type="common">Staghorn coral</name>
    <dbReference type="NCBI Taxonomy" id="6130"/>
    <lineage>
        <taxon>Eukaryota</taxon>
        <taxon>Metazoa</taxon>
        <taxon>Cnidaria</taxon>
        <taxon>Anthozoa</taxon>
        <taxon>Hexacorallia</taxon>
        <taxon>Scleractinia</taxon>
        <taxon>Astrocoeniina</taxon>
        <taxon>Acroporidae</taxon>
        <taxon>Acropora</taxon>
    </lineage>
</organism>
<dbReference type="AlphaFoldDB" id="A0AAD9R4X1"/>
<dbReference type="Proteomes" id="UP001249851">
    <property type="component" value="Unassembled WGS sequence"/>
</dbReference>
<evidence type="ECO:0000313" key="4">
    <source>
        <dbReference type="Proteomes" id="UP001249851"/>
    </source>
</evidence>
<dbReference type="SMART" id="SM00365">
    <property type="entry name" value="LRR_SD22"/>
    <property type="match status" value="3"/>
</dbReference>
<dbReference type="InterPro" id="IPR001611">
    <property type="entry name" value="Leu-rich_rpt"/>
</dbReference>
<dbReference type="PROSITE" id="PS51450">
    <property type="entry name" value="LRR"/>
    <property type="match status" value="3"/>
</dbReference>
<dbReference type="Gene3D" id="3.80.10.10">
    <property type="entry name" value="Ribonuclease Inhibitor"/>
    <property type="match status" value="1"/>
</dbReference>
<accession>A0AAD9R4X1</accession>
<reference evidence="3" key="1">
    <citation type="journal article" date="2023" name="G3 (Bethesda)">
        <title>Whole genome assembly and annotation of the endangered Caribbean coral Acropora cervicornis.</title>
        <authorList>
            <person name="Selwyn J.D."/>
            <person name="Vollmer S.V."/>
        </authorList>
    </citation>
    <scope>NUCLEOTIDE SEQUENCE</scope>
    <source>
        <strain evidence="3">K2</strain>
    </source>
</reference>
<gene>
    <name evidence="3" type="ORF">P5673_001930</name>
</gene>
<keyword evidence="4" id="KW-1185">Reference proteome</keyword>
<keyword evidence="2" id="KW-0677">Repeat</keyword>
<dbReference type="InterPro" id="IPR025875">
    <property type="entry name" value="Leu-rich_rpt_4"/>
</dbReference>
<evidence type="ECO:0000313" key="3">
    <source>
        <dbReference type="EMBL" id="KAK2572918.1"/>
    </source>
</evidence>
<dbReference type="InterPro" id="IPR050576">
    <property type="entry name" value="Cilia_flagella_integrity"/>
</dbReference>
<evidence type="ECO:0000256" key="1">
    <source>
        <dbReference type="ARBA" id="ARBA00022614"/>
    </source>
</evidence>